<sequence length="207" mass="24597">MEKSTQYYYPIIRRGEIQMNVRSFKEFRELGEPDVLFAEQIYLNDDVKIVRGKIVQTNKHDATKKKMVKDLMGRLEAILRHHDFSISFSGEGMKKFMKDRDNMKSISSKIHTLTLSWKEQEELYDKYFRKWKKKVGVKEGTYKQYEEHIQKKLNERNTEVFDTSRYMDKSKWFVEMNGIEATGSLNRGESERKKKGTATSFFSDGEL</sequence>
<feature type="region of interest" description="Disordered" evidence="1">
    <location>
        <begin position="184"/>
        <end position="207"/>
    </location>
</feature>
<feature type="non-terminal residue" evidence="2">
    <location>
        <position position="207"/>
    </location>
</feature>
<dbReference type="EMBL" id="UINC01205927">
    <property type="protein sequence ID" value="SVE27319.1"/>
    <property type="molecule type" value="Genomic_DNA"/>
</dbReference>
<proteinExistence type="predicted"/>
<organism evidence="2">
    <name type="scientific">marine metagenome</name>
    <dbReference type="NCBI Taxonomy" id="408172"/>
    <lineage>
        <taxon>unclassified sequences</taxon>
        <taxon>metagenomes</taxon>
        <taxon>ecological metagenomes</taxon>
    </lineage>
</organism>
<dbReference type="AlphaFoldDB" id="A0A383C5I7"/>
<gene>
    <name evidence="2" type="ORF">METZ01_LOCUS480173</name>
</gene>
<evidence type="ECO:0000256" key="1">
    <source>
        <dbReference type="SAM" id="MobiDB-lite"/>
    </source>
</evidence>
<accession>A0A383C5I7</accession>
<evidence type="ECO:0000313" key="2">
    <source>
        <dbReference type="EMBL" id="SVE27319.1"/>
    </source>
</evidence>
<protein>
    <submittedName>
        <fullName evidence="2">Uncharacterized protein</fullName>
    </submittedName>
</protein>
<reference evidence="2" key="1">
    <citation type="submission" date="2018-05" db="EMBL/GenBank/DDBJ databases">
        <authorList>
            <person name="Lanie J.A."/>
            <person name="Ng W.-L."/>
            <person name="Kazmierczak K.M."/>
            <person name="Andrzejewski T.M."/>
            <person name="Davidsen T.M."/>
            <person name="Wayne K.J."/>
            <person name="Tettelin H."/>
            <person name="Glass J.I."/>
            <person name="Rusch D."/>
            <person name="Podicherti R."/>
            <person name="Tsui H.-C.T."/>
            <person name="Winkler M.E."/>
        </authorList>
    </citation>
    <scope>NUCLEOTIDE SEQUENCE</scope>
</reference>
<feature type="compositionally biased region" description="Polar residues" evidence="1">
    <location>
        <begin position="197"/>
        <end position="207"/>
    </location>
</feature>
<name>A0A383C5I7_9ZZZZ</name>